<dbReference type="Proteomes" id="UP001153076">
    <property type="component" value="Unassembled WGS sequence"/>
</dbReference>
<sequence length="158" mass="17561">MYDCGGNRWLNNLYSLRAKWCSAFSKKNFSRGVLSPQRSESINHSIKREKESGENYKCSKGNVEMAFPLATNLERKKSTEVIPENIISVQELSSSQGNVGPTLNLLSNANPNDQSLHQSTITSVGYCPPFYFDPRTAGDLTQDDVSILYASNSKKLST</sequence>
<gene>
    <name evidence="1" type="ORF">Cgig2_019679</name>
</gene>
<dbReference type="EMBL" id="JAKOGI010000454">
    <property type="protein sequence ID" value="KAJ8434754.1"/>
    <property type="molecule type" value="Genomic_DNA"/>
</dbReference>
<evidence type="ECO:0000313" key="2">
    <source>
        <dbReference type="Proteomes" id="UP001153076"/>
    </source>
</evidence>
<protein>
    <submittedName>
        <fullName evidence="1">Uncharacterized protein</fullName>
    </submittedName>
</protein>
<dbReference type="OrthoDB" id="2402896at2759"/>
<dbReference type="AlphaFoldDB" id="A0A9Q1K1F1"/>
<organism evidence="1 2">
    <name type="scientific">Carnegiea gigantea</name>
    <dbReference type="NCBI Taxonomy" id="171969"/>
    <lineage>
        <taxon>Eukaryota</taxon>
        <taxon>Viridiplantae</taxon>
        <taxon>Streptophyta</taxon>
        <taxon>Embryophyta</taxon>
        <taxon>Tracheophyta</taxon>
        <taxon>Spermatophyta</taxon>
        <taxon>Magnoliopsida</taxon>
        <taxon>eudicotyledons</taxon>
        <taxon>Gunneridae</taxon>
        <taxon>Pentapetalae</taxon>
        <taxon>Caryophyllales</taxon>
        <taxon>Cactineae</taxon>
        <taxon>Cactaceae</taxon>
        <taxon>Cactoideae</taxon>
        <taxon>Echinocereeae</taxon>
        <taxon>Carnegiea</taxon>
    </lineage>
</organism>
<name>A0A9Q1K1F1_9CARY</name>
<comment type="caution">
    <text evidence="1">The sequence shown here is derived from an EMBL/GenBank/DDBJ whole genome shotgun (WGS) entry which is preliminary data.</text>
</comment>
<keyword evidence="2" id="KW-1185">Reference proteome</keyword>
<accession>A0A9Q1K1F1</accession>
<proteinExistence type="predicted"/>
<reference evidence="1" key="1">
    <citation type="submission" date="2022-04" db="EMBL/GenBank/DDBJ databases">
        <title>Carnegiea gigantea Genome sequencing and assembly v2.</title>
        <authorList>
            <person name="Copetti D."/>
            <person name="Sanderson M.J."/>
            <person name="Burquez A."/>
            <person name="Wojciechowski M.F."/>
        </authorList>
    </citation>
    <scope>NUCLEOTIDE SEQUENCE</scope>
    <source>
        <strain evidence="1">SGP5-SGP5p</strain>
        <tissue evidence="1">Aerial part</tissue>
    </source>
</reference>
<evidence type="ECO:0000313" key="1">
    <source>
        <dbReference type="EMBL" id="KAJ8434754.1"/>
    </source>
</evidence>